<name>A0A0T9THT8_YERAE</name>
<protein>
    <submittedName>
        <fullName evidence="1">Uncharacterized protein</fullName>
    </submittedName>
</protein>
<sequence length="62" mass="6911">MLLSWLRTLKPKLTSANFSCLLIKVPSKRHSLLSPLNISGMRKAPLNQAITSAMFQTVDKVD</sequence>
<reference evidence="2" key="1">
    <citation type="submission" date="2015-03" db="EMBL/GenBank/DDBJ databases">
        <authorList>
            <consortium name="Pathogen Informatics"/>
        </authorList>
    </citation>
    <scope>NUCLEOTIDE SEQUENCE [LARGE SCALE GENOMIC DNA]</scope>
    <source>
        <strain evidence="2">IP27925</strain>
    </source>
</reference>
<evidence type="ECO:0000313" key="1">
    <source>
        <dbReference type="EMBL" id="CNK84130.1"/>
    </source>
</evidence>
<accession>A0A0T9THT8</accession>
<dbReference type="AlphaFoldDB" id="A0A0T9THT8"/>
<dbReference type="Proteomes" id="UP000040088">
    <property type="component" value="Unassembled WGS sequence"/>
</dbReference>
<proteinExistence type="predicted"/>
<evidence type="ECO:0000313" key="2">
    <source>
        <dbReference type="Proteomes" id="UP000040088"/>
    </source>
</evidence>
<gene>
    <name evidence="1" type="ORF">ERS008460_01031</name>
</gene>
<organism evidence="1 2">
    <name type="scientific">Yersinia aleksiciae</name>
    <dbReference type="NCBI Taxonomy" id="263819"/>
    <lineage>
        <taxon>Bacteria</taxon>
        <taxon>Pseudomonadati</taxon>
        <taxon>Pseudomonadota</taxon>
        <taxon>Gammaproteobacteria</taxon>
        <taxon>Enterobacterales</taxon>
        <taxon>Yersiniaceae</taxon>
        <taxon>Yersinia</taxon>
    </lineage>
</organism>
<dbReference type="EMBL" id="CQEM01000004">
    <property type="protein sequence ID" value="CNK84130.1"/>
    <property type="molecule type" value="Genomic_DNA"/>
</dbReference>